<evidence type="ECO:0000313" key="2">
    <source>
        <dbReference type="Proteomes" id="UP001465976"/>
    </source>
</evidence>
<dbReference type="EMBL" id="JBAHYK010000763">
    <property type="protein sequence ID" value="KAL0571480.1"/>
    <property type="molecule type" value="Genomic_DNA"/>
</dbReference>
<accession>A0ABR3F889</accession>
<gene>
    <name evidence="1" type="ORF">V5O48_010484</name>
</gene>
<evidence type="ECO:0000313" key="1">
    <source>
        <dbReference type="EMBL" id="KAL0571480.1"/>
    </source>
</evidence>
<proteinExistence type="predicted"/>
<organism evidence="1 2">
    <name type="scientific">Marasmius crinis-equi</name>
    <dbReference type="NCBI Taxonomy" id="585013"/>
    <lineage>
        <taxon>Eukaryota</taxon>
        <taxon>Fungi</taxon>
        <taxon>Dikarya</taxon>
        <taxon>Basidiomycota</taxon>
        <taxon>Agaricomycotina</taxon>
        <taxon>Agaricomycetes</taxon>
        <taxon>Agaricomycetidae</taxon>
        <taxon>Agaricales</taxon>
        <taxon>Marasmiineae</taxon>
        <taxon>Marasmiaceae</taxon>
        <taxon>Marasmius</taxon>
    </lineage>
</organism>
<protein>
    <submittedName>
        <fullName evidence="1">Uncharacterized protein</fullName>
    </submittedName>
</protein>
<sequence length="70" mass="7739">MNPIDMLLQENYDAFGEWVEENDTGADQALADIAQQIDGEVEAQHLAQEAMKLNANANDGPDIYAHHKLS</sequence>
<dbReference type="Proteomes" id="UP001465976">
    <property type="component" value="Unassembled WGS sequence"/>
</dbReference>
<name>A0ABR3F889_9AGAR</name>
<reference evidence="1 2" key="1">
    <citation type="submission" date="2024-02" db="EMBL/GenBank/DDBJ databases">
        <title>A draft genome for the cacao thread blight pathogen Marasmius crinis-equi.</title>
        <authorList>
            <person name="Cohen S.P."/>
            <person name="Baruah I.K."/>
            <person name="Amoako-Attah I."/>
            <person name="Bukari Y."/>
            <person name="Meinhardt L.W."/>
            <person name="Bailey B.A."/>
        </authorList>
    </citation>
    <scope>NUCLEOTIDE SEQUENCE [LARGE SCALE GENOMIC DNA]</scope>
    <source>
        <strain evidence="1 2">GH-76</strain>
    </source>
</reference>
<keyword evidence="2" id="KW-1185">Reference proteome</keyword>
<comment type="caution">
    <text evidence="1">The sequence shown here is derived from an EMBL/GenBank/DDBJ whole genome shotgun (WGS) entry which is preliminary data.</text>
</comment>